<evidence type="ECO:0000313" key="1">
    <source>
        <dbReference type="EMBL" id="UXN58203.1"/>
    </source>
</evidence>
<sequence>MRNGYLQFDIHSRAGKLAQGAEKRMRASDIILGMTVIMLLVWLAAYAFLHLFAAA</sequence>
<name>A0ACD4CXM4_9HYPH</name>
<geneLocation type="plasmid" evidence="1 2">
    <name>p_unnamed2</name>
</geneLocation>
<accession>A0ACD4CXM4</accession>
<proteinExistence type="predicted"/>
<evidence type="ECO:0000313" key="2">
    <source>
        <dbReference type="Proteomes" id="UP001061991"/>
    </source>
</evidence>
<keyword evidence="2" id="KW-1185">Reference proteome</keyword>
<organism evidence="1 2">
    <name type="scientific">Phyllobacterium zundukense</name>
    <dbReference type="NCBI Taxonomy" id="1867719"/>
    <lineage>
        <taxon>Bacteria</taxon>
        <taxon>Pseudomonadati</taxon>
        <taxon>Pseudomonadota</taxon>
        <taxon>Alphaproteobacteria</taxon>
        <taxon>Hyphomicrobiales</taxon>
        <taxon>Phyllobacteriaceae</taxon>
        <taxon>Phyllobacterium</taxon>
    </lineage>
</organism>
<protein>
    <submittedName>
        <fullName evidence="1">Uncharacterized protein</fullName>
    </submittedName>
</protein>
<dbReference type="Proteomes" id="UP001061991">
    <property type="component" value="Plasmid p_unnamed2"/>
</dbReference>
<gene>
    <name evidence="1" type="ORF">N8E88_05130</name>
</gene>
<dbReference type="EMBL" id="CP104971">
    <property type="protein sequence ID" value="UXN58203.1"/>
    <property type="molecule type" value="Genomic_DNA"/>
</dbReference>
<reference evidence="1" key="1">
    <citation type="submission" date="2022-09" db="EMBL/GenBank/DDBJ databases">
        <title>Interaction between co-microsymbionts with complementary sets of symbiotic genes in legume-rhizobium systems.</title>
        <authorList>
            <person name="Safronova V."/>
            <person name="Sazanova A."/>
            <person name="Afonin A."/>
            <person name="Chirak E."/>
        </authorList>
    </citation>
    <scope>NUCLEOTIDE SEQUENCE</scope>
    <source>
        <strain evidence="1">A18/3m</strain>
    </source>
</reference>
<keyword evidence="1" id="KW-0614">Plasmid</keyword>